<evidence type="ECO:0000313" key="2">
    <source>
        <dbReference type="Proteomes" id="UP000176634"/>
    </source>
</evidence>
<protein>
    <submittedName>
        <fullName evidence="1">Uncharacterized protein</fullName>
    </submittedName>
</protein>
<accession>A0A1F6P7T1</accession>
<evidence type="ECO:0000313" key="1">
    <source>
        <dbReference type="EMBL" id="OGH92216.1"/>
    </source>
</evidence>
<dbReference type="STRING" id="1798705.A2563_00020"/>
<proteinExistence type="predicted"/>
<reference evidence="1 2" key="1">
    <citation type="journal article" date="2016" name="Nat. Commun.">
        <title>Thousands of microbial genomes shed light on interconnected biogeochemical processes in an aquifer system.</title>
        <authorList>
            <person name="Anantharaman K."/>
            <person name="Brown C.T."/>
            <person name="Hug L.A."/>
            <person name="Sharon I."/>
            <person name="Castelle C.J."/>
            <person name="Probst A.J."/>
            <person name="Thomas B.C."/>
            <person name="Singh A."/>
            <person name="Wilkins M.J."/>
            <person name="Karaoz U."/>
            <person name="Brodie E.L."/>
            <person name="Williams K.H."/>
            <person name="Hubbard S.S."/>
            <person name="Banfield J.F."/>
        </authorList>
    </citation>
    <scope>NUCLEOTIDE SEQUENCE [LARGE SCALE GENOMIC DNA]</scope>
</reference>
<dbReference type="AlphaFoldDB" id="A0A1F6P7T1"/>
<dbReference type="Proteomes" id="UP000176634">
    <property type="component" value="Unassembled WGS sequence"/>
</dbReference>
<name>A0A1F6P7T1_9BACT</name>
<comment type="caution">
    <text evidence="1">The sequence shown here is derived from an EMBL/GenBank/DDBJ whole genome shotgun (WGS) entry which is preliminary data.</text>
</comment>
<sequence>MSGKNRVYGEKERVRLLVGGLPIWAIVVKRAGRMVVPEFMPKRVVREFIEKMYERFIKGYLEQLPERLREWRIVMQYHQDKDGNILCFFWSEKYNKWHYYWGDPRQSLIGEFIIFAPSFSLSQV</sequence>
<dbReference type="EMBL" id="MFRA01000007">
    <property type="protein sequence ID" value="OGH92216.1"/>
    <property type="molecule type" value="Genomic_DNA"/>
</dbReference>
<organism evidence="1 2">
    <name type="scientific">Candidatus Magasanikbacteria bacterium RIFOXYD1_FULL_40_23</name>
    <dbReference type="NCBI Taxonomy" id="1798705"/>
    <lineage>
        <taxon>Bacteria</taxon>
        <taxon>Candidatus Magasanikiibacteriota</taxon>
    </lineage>
</organism>
<gene>
    <name evidence="1" type="ORF">A2563_00020</name>
</gene>